<dbReference type="AlphaFoldDB" id="A0A845LYL0"/>
<dbReference type="Proteomes" id="UP000467322">
    <property type="component" value="Unassembled WGS sequence"/>
</dbReference>
<dbReference type="GO" id="GO:0006629">
    <property type="term" value="P:lipid metabolic process"/>
    <property type="evidence" value="ECO:0007669"/>
    <property type="project" value="UniProtKB-KW"/>
</dbReference>
<dbReference type="PANTHER" id="PTHR37323:SF1">
    <property type="entry name" value="L-ORNITHINE N(ALPHA)-ACYLTRANSFERASE"/>
    <property type="match status" value="1"/>
</dbReference>
<evidence type="ECO:0000256" key="9">
    <source>
        <dbReference type="ARBA" id="ARBA00045724"/>
    </source>
</evidence>
<keyword evidence="3 11" id="KW-0808">Transferase</keyword>
<evidence type="ECO:0000256" key="10">
    <source>
        <dbReference type="ARBA" id="ARBA00047785"/>
    </source>
</evidence>
<protein>
    <recommendedName>
        <fullName evidence="8">L-ornithine N(alpha)-acyltransferase</fullName>
        <ecNumber evidence="7">2.3.2.30</ecNumber>
    </recommendedName>
</protein>
<evidence type="ECO:0000256" key="3">
    <source>
        <dbReference type="ARBA" id="ARBA00022679"/>
    </source>
</evidence>
<dbReference type="InterPro" id="IPR016181">
    <property type="entry name" value="Acyl_CoA_acyltransferase"/>
</dbReference>
<proteinExistence type="inferred from homology"/>
<comment type="catalytic activity">
    <reaction evidence="10">
        <text>a (3R)-hydroxyacyl-[ACP] + L-ornithine = a lyso-ornithine lipid + holo-[ACP] + H(+)</text>
        <dbReference type="Rhea" id="RHEA:20633"/>
        <dbReference type="Rhea" id="RHEA-COMP:9685"/>
        <dbReference type="Rhea" id="RHEA-COMP:9945"/>
        <dbReference type="ChEBI" id="CHEBI:15378"/>
        <dbReference type="ChEBI" id="CHEBI:46911"/>
        <dbReference type="ChEBI" id="CHEBI:64479"/>
        <dbReference type="ChEBI" id="CHEBI:78827"/>
        <dbReference type="ChEBI" id="CHEBI:138482"/>
        <dbReference type="EC" id="2.3.2.30"/>
    </reaction>
    <physiologicalReaction direction="left-to-right" evidence="10">
        <dbReference type="Rhea" id="RHEA:20634"/>
    </physiologicalReaction>
</comment>
<keyword evidence="2" id="KW-0444">Lipid biosynthesis</keyword>
<evidence type="ECO:0000313" key="11">
    <source>
        <dbReference type="EMBL" id="MZR13100.1"/>
    </source>
</evidence>
<keyword evidence="4" id="KW-0443">Lipid metabolism</keyword>
<evidence type="ECO:0000256" key="2">
    <source>
        <dbReference type="ARBA" id="ARBA00022516"/>
    </source>
</evidence>
<evidence type="ECO:0000256" key="6">
    <source>
        <dbReference type="ARBA" id="ARBA00038095"/>
    </source>
</evidence>
<dbReference type="SUPFAM" id="SSF55729">
    <property type="entry name" value="Acyl-CoA N-acyltransferases (Nat)"/>
    <property type="match status" value="1"/>
</dbReference>
<dbReference type="EMBL" id="WTUX01000011">
    <property type="protein sequence ID" value="MZR13100.1"/>
    <property type="molecule type" value="Genomic_DNA"/>
</dbReference>
<evidence type="ECO:0000256" key="1">
    <source>
        <dbReference type="ARBA" id="ARBA00005189"/>
    </source>
</evidence>
<dbReference type="InterPro" id="IPR052351">
    <property type="entry name" value="Ornithine_N-alpha-AT"/>
</dbReference>
<dbReference type="Pfam" id="PF13444">
    <property type="entry name" value="Acetyltransf_5"/>
    <property type="match status" value="1"/>
</dbReference>
<sequence>MPKSSPCYELRIAETDDDIRDAQRLRYTVFVEELGADGANVDHAARLECDAYDPFCDHLILYDRNRPAGDQAVGAYRVMREDQAAAFGNYYTETEFDLTALKTSGRKLLELGRSCVHADYRGGSALSQLWVGLMKYSDALEIDILFGVASFHGTDPDAIALPLSHLHHSHLAPEELRTRVLPAHFTSADRMPADRIDPRAAMREMPPLIRAYLRLNGKIGEGAFIDHAFNTVDVCIIVDLHQVPPKQRATYEKLALREGRG</sequence>
<dbReference type="PANTHER" id="PTHR37323">
    <property type="entry name" value="GCN5-RELATED N-ACETYLTRANSFERASE"/>
    <property type="match status" value="1"/>
</dbReference>
<dbReference type="Gene3D" id="3.40.630.30">
    <property type="match status" value="1"/>
</dbReference>
<dbReference type="GO" id="GO:0043810">
    <property type="term" value="F:ornithine-acyl [acyl carrier protein] N-acyltransferase activity"/>
    <property type="evidence" value="ECO:0007669"/>
    <property type="project" value="UniProtKB-EC"/>
</dbReference>
<accession>A0A845LYL0</accession>
<dbReference type="EC" id="2.3.2.30" evidence="7"/>
<keyword evidence="5" id="KW-0012">Acyltransferase</keyword>
<comment type="function">
    <text evidence="9">Catalyzes the first step in the biosynthesis of ornithine lipids, which are phosphorus-free membrane lipids. Catalyzes the 3-hydroxyacyl-acyl carrier protein-dependent acylation of ornithine to form lyso-ornithine lipid (LOL).</text>
</comment>
<comment type="pathway">
    <text evidence="1">Lipid metabolism.</text>
</comment>
<name>A0A845LYL0_9RHOB</name>
<dbReference type="RefSeq" id="WP_161351207.1">
    <property type="nucleotide sequence ID" value="NZ_WTUX01000011.1"/>
</dbReference>
<keyword evidence="12" id="KW-1185">Reference proteome</keyword>
<evidence type="ECO:0000256" key="4">
    <source>
        <dbReference type="ARBA" id="ARBA00023098"/>
    </source>
</evidence>
<comment type="caution">
    <text evidence="11">The sequence shown here is derived from an EMBL/GenBank/DDBJ whole genome shotgun (WGS) entry which is preliminary data.</text>
</comment>
<comment type="similarity">
    <text evidence="6">Belongs to the acetyltransferase family. OlsB subfamily.</text>
</comment>
<evidence type="ECO:0000313" key="12">
    <source>
        <dbReference type="Proteomes" id="UP000467322"/>
    </source>
</evidence>
<evidence type="ECO:0000256" key="8">
    <source>
        <dbReference type="ARBA" id="ARBA00039866"/>
    </source>
</evidence>
<gene>
    <name evidence="11" type="ORF">GQE99_08715</name>
</gene>
<evidence type="ECO:0000256" key="7">
    <source>
        <dbReference type="ARBA" id="ARBA00039058"/>
    </source>
</evidence>
<organism evidence="11 12">
    <name type="scientific">Maritimibacter harenae</name>
    <dbReference type="NCBI Taxonomy" id="2606218"/>
    <lineage>
        <taxon>Bacteria</taxon>
        <taxon>Pseudomonadati</taxon>
        <taxon>Pseudomonadota</taxon>
        <taxon>Alphaproteobacteria</taxon>
        <taxon>Rhodobacterales</taxon>
        <taxon>Roseobacteraceae</taxon>
        <taxon>Maritimibacter</taxon>
    </lineage>
</organism>
<evidence type="ECO:0000256" key="5">
    <source>
        <dbReference type="ARBA" id="ARBA00023315"/>
    </source>
</evidence>
<reference evidence="11 12" key="1">
    <citation type="submission" date="2019-12" db="EMBL/GenBank/DDBJ databases">
        <title>Maritimibacter sp. nov. sp. isolated from sea sand.</title>
        <authorList>
            <person name="Kim J."/>
            <person name="Jeong S.E."/>
            <person name="Jung H.S."/>
            <person name="Jeon C.O."/>
        </authorList>
    </citation>
    <scope>NUCLEOTIDE SEQUENCE [LARGE SCALE GENOMIC DNA]</scope>
    <source>
        <strain evidence="11 12">DP07</strain>
    </source>
</reference>